<dbReference type="InterPro" id="IPR050250">
    <property type="entry name" value="Macrolide_Exporter_MacB"/>
</dbReference>
<evidence type="ECO:0000256" key="7">
    <source>
        <dbReference type="SAM" id="Phobius"/>
    </source>
</evidence>
<dbReference type="GO" id="GO:0022857">
    <property type="term" value="F:transmembrane transporter activity"/>
    <property type="evidence" value="ECO:0007669"/>
    <property type="project" value="TreeGrafter"/>
</dbReference>
<dbReference type="STRING" id="1827387.A4S15_05060"/>
<dbReference type="EMBL" id="LWDL01000009">
    <property type="protein sequence ID" value="OQW53365.1"/>
    <property type="molecule type" value="Genomic_DNA"/>
</dbReference>
<keyword evidence="2" id="KW-1003">Cell membrane</keyword>
<name>A0A1W9I0Y9_9HYPH</name>
<dbReference type="PANTHER" id="PTHR30572">
    <property type="entry name" value="MEMBRANE COMPONENT OF TRANSPORTER-RELATED"/>
    <property type="match status" value="1"/>
</dbReference>
<keyword evidence="4 7" id="KW-1133">Transmembrane helix</keyword>
<dbReference type="GO" id="GO:0005886">
    <property type="term" value="C:plasma membrane"/>
    <property type="evidence" value="ECO:0007669"/>
    <property type="project" value="UniProtKB-SubCell"/>
</dbReference>
<evidence type="ECO:0000256" key="1">
    <source>
        <dbReference type="ARBA" id="ARBA00004651"/>
    </source>
</evidence>
<dbReference type="InterPro" id="IPR003838">
    <property type="entry name" value="ABC3_permease_C"/>
</dbReference>
<dbReference type="PANTHER" id="PTHR30572:SF4">
    <property type="entry name" value="ABC TRANSPORTER PERMEASE YTRF"/>
    <property type="match status" value="1"/>
</dbReference>
<evidence type="ECO:0000259" key="9">
    <source>
        <dbReference type="Pfam" id="PF12704"/>
    </source>
</evidence>
<evidence type="ECO:0000313" key="11">
    <source>
        <dbReference type="Proteomes" id="UP000192872"/>
    </source>
</evidence>
<dbReference type="Pfam" id="PF12704">
    <property type="entry name" value="MacB_PCD"/>
    <property type="match status" value="1"/>
</dbReference>
<comment type="caution">
    <text evidence="10">The sequence shown here is derived from an EMBL/GenBank/DDBJ whole genome shotgun (WGS) entry which is preliminary data.</text>
</comment>
<keyword evidence="5 7" id="KW-0472">Membrane</keyword>
<evidence type="ECO:0000256" key="4">
    <source>
        <dbReference type="ARBA" id="ARBA00022989"/>
    </source>
</evidence>
<dbReference type="AlphaFoldDB" id="A0A1W9I0Y9"/>
<keyword evidence="3 7" id="KW-0812">Transmembrane</keyword>
<accession>A0A1W9I0Y9</accession>
<protein>
    <submittedName>
        <fullName evidence="10">Multidrug ABC transporter substrate-binding protein</fullName>
    </submittedName>
</protein>
<reference evidence="10 11" key="1">
    <citation type="journal article" date="2017" name="Water Res.">
        <title>Comammox in drinking water systems.</title>
        <authorList>
            <person name="Wang Y."/>
            <person name="Ma L."/>
            <person name="Mao Y."/>
            <person name="Jiang X."/>
            <person name="Xia Y."/>
            <person name="Yu K."/>
            <person name="Li B."/>
            <person name="Zhang T."/>
        </authorList>
    </citation>
    <scope>NUCLEOTIDE SEQUENCE [LARGE SCALE GENOMIC DNA]</scope>
    <source>
        <strain evidence="10">SG_bin8</strain>
    </source>
</reference>
<evidence type="ECO:0000256" key="2">
    <source>
        <dbReference type="ARBA" id="ARBA00022475"/>
    </source>
</evidence>
<feature type="transmembrane region" description="Helical" evidence="7">
    <location>
        <begin position="336"/>
        <end position="359"/>
    </location>
</feature>
<proteinExistence type="inferred from homology"/>
<sequence length="411" mass="43613">MSFYEALLSALQALNAHKQRAALTMLGIIIGVAAVIAMVAIGGGARQQVAAQIRSLGANLLIVLPGNITLTGVRLGSGASNTLTDLDAEAITREISSVQTSAPTLRPSVQIVAGSQNWATFAFGIDQGYFEAREWEVEIGRSFTAEEIQRGGQVVILGLTVVQNLFPGGEDPVGQTIRLRNVPMTVIGIMARKGQSALGTDQDDAVFVPLSTTRSRLTGTNRANSRQVGSIMVKVQEGEDLNAALEEVRQLLRQRHRLQPDQDDDFTIRNLSEIAATREASANTLAWLLAAVAAVSLIVGGIGIMNIMLVSVTERTREIGLRMAVGARPGDIMRQFLIEATVLAAIGGIIGVILGIGAAEAVSTKAGWPLLIDPLIVIGAVIFSGFVGIFFGWYPAWNASRLNPVEALRSA</sequence>
<evidence type="ECO:0000313" key="10">
    <source>
        <dbReference type="EMBL" id="OQW53365.1"/>
    </source>
</evidence>
<comment type="subcellular location">
    <subcellularLocation>
        <location evidence="1">Cell membrane</location>
        <topology evidence="1">Multi-pass membrane protein</topology>
    </subcellularLocation>
</comment>
<evidence type="ECO:0000256" key="6">
    <source>
        <dbReference type="ARBA" id="ARBA00038076"/>
    </source>
</evidence>
<evidence type="ECO:0000256" key="3">
    <source>
        <dbReference type="ARBA" id="ARBA00022692"/>
    </source>
</evidence>
<feature type="transmembrane region" description="Helical" evidence="7">
    <location>
        <begin position="285"/>
        <end position="312"/>
    </location>
</feature>
<feature type="domain" description="ABC3 transporter permease C-terminal" evidence="8">
    <location>
        <begin position="291"/>
        <end position="404"/>
    </location>
</feature>
<evidence type="ECO:0000259" key="8">
    <source>
        <dbReference type="Pfam" id="PF02687"/>
    </source>
</evidence>
<gene>
    <name evidence="10" type="ORF">A4S15_05060</name>
</gene>
<organism evidence="10 11">
    <name type="scientific">Candidatus Raskinella chloraquaticus</name>
    <dbReference type="NCBI Taxonomy" id="1951219"/>
    <lineage>
        <taxon>Bacteria</taxon>
        <taxon>Pseudomonadati</taxon>
        <taxon>Pseudomonadota</taxon>
        <taxon>Alphaproteobacteria</taxon>
        <taxon>Hyphomicrobiales</taxon>
        <taxon>Phreatobacteraceae</taxon>
        <taxon>Candidatus Raskinella</taxon>
    </lineage>
</organism>
<dbReference type="Proteomes" id="UP000192872">
    <property type="component" value="Unassembled WGS sequence"/>
</dbReference>
<evidence type="ECO:0000256" key="5">
    <source>
        <dbReference type="ARBA" id="ARBA00023136"/>
    </source>
</evidence>
<dbReference type="InterPro" id="IPR025857">
    <property type="entry name" value="MacB_PCD"/>
</dbReference>
<dbReference type="Pfam" id="PF02687">
    <property type="entry name" value="FtsX"/>
    <property type="match status" value="1"/>
</dbReference>
<feature type="transmembrane region" description="Helical" evidence="7">
    <location>
        <begin position="371"/>
        <end position="394"/>
    </location>
</feature>
<feature type="transmembrane region" description="Helical" evidence="7">
    <location>
        <begin position="21"/>
        <end position="45"/>
    </location>
</feature>
<feature type="domain" description="MacB-like periplasmic core" evidence="9">
    <location>
        <begin position="22"/>
        <end position="251"/>
    </location>
</feature>
<comment type="similarity">
    <text evidence="6">Belongs to the ABC-4 integral membrane protein family.</text>
</comment>
<dbReference type="RefSeq" id="WP_376800287.1">
    <property type="nucleotide sequence ID" value="NZ_DBNB01000037.1"/>
</dbReference>